<evidence type="ECO:0000256" key="10">
    <source>
        <dbReference type="ARBA" id="ARBA00022777"/>
    </source>
</evidence>
<keyword evidence="8" id="KW-0430">Lectin</keyword>
<evidence type="ECO:0000256" key="9">
    <source>
        <dbReference type="ARBA" id="ARBA00022741"/>
    </source>
</evidence>
<evidence type="ECO:0000313" key="20">
    <source>
        <dbReference type="EMBL" id="CAI9266583.1"/>
    </source>
</evidence>
<keyword evidence="12 17" id="KW-1133">Transmembrane helix</keyword>
<comment type="similarity">
    <text evidence="3">In the C-terminal section; belongs to the protein kinase superfamily. Ser/Thr protein kinase family.</text>
</comment>
<keyword evidence="4" id="KW-1003">Cell membrane</keyword>
<keyword evidence="13 17" id="KW-0472">Membrane</keyword>
<keyword evidence="5" id="KW-0808">Transferase</keyword>
<comment type="similarity">
    <text evidence="2">In the N-terminal section; belongs to the leguminous lectin family.</text>
</comment>
<keyword evidence="15" id="KW-0325">Glycoprotein</keyword>
<dbReference type="InterPro" id="IPR008271">
    <property type="entry name" value="Ser/Thr_kinase_AS"/>
</dbReference>
<dbReference type="SMART" id="SM00220">
    <property type="entry name" value="S_TKc"/>
    <property type="match status" value="1"/>
</dbReference>
<evidence type="ECO:0000256" key="14">
    <source>
        <dbReference type="ARBA" id="ARBA00023170"/>
    </source>
</evidence>
<dbReference type="PROSITE" id="PS00107">
    <property type="entry name" value="PROTEIN_KINASE_ATP"/>
    <property type="match status" value="1"/>
</dbReference>
<feature type="domain" description="Protein kinase" evidence="19">
    <location>
        <begin position="365"/>
        <end position="644"/>
    </location>
</feature>
<keyword evidence="7 18" id="KW-0732">Signal</keyword>
<evidence type="ECO:0000256" key="2">
    <source>
        <dbReference type="ARBA" id="ARBA00008536"/>
    </source>
</evidence>
<dbReference type="FunFam" id="1.10.510.10:FF:000240">
    <property type="entry name" value="Lectin-domain containing receptor kinase A4.3"/>
    <property type="match status" value="1"/>
</dbReference>
<evidence type="ECO:0000256" key="6">
    <source>
        <dbReference type="ARBA" id="ARBA00022692"/>
    </source>
</evidence>
<evidence type="ECO:0000256" key="18">
    <source>
        <dbReference type="SAM" id="SignalP"/>
    </source>
</evidence>
<feature type="signal peptide" evidence="18">
    <location>
        <begin position="1"/>
        <end position="19"/>
    </location>
</feature>
<evidence type="ECO:0000256" key="16">
    <source>
        <dbReference type="PROSITE-ProRule" id="PRU10141"/>
    </source>
</evidence>
<sequence length="689" mass="76523">MPPYFHLLLVSSIFTFASSSSSSSSPQPSPTKNLTLLGSAHFKNNSIILTQELTTCNSRSNSPVGRVLHSFPVRFLRSSSNSTVSFSTRFTFTIVPPSPPCLAGDGIAFLIASDPSSLPHTDGYLGLPDSPASHPFFAIEFDTTFNPGLGDINDNHVGVDVDSIISVASIDLMSEGIDLKSGKRITVWIEYRDPEKIIRVWVGYTDTKPEYSVLAVPIDLSKTLKEFMYVGFSASNGRGSSIHSIQKLQIHTFESLTPNTQMETVSSRNCLMCYPDDPSIEEAEISLYNDHHKDNRVLELAFGLLSITFLLIMVATISVLYCMCLTKRQAIKQRCNENAQMYRFQEAGVPKKLKLSEIRSATKEFDQNRIIGEGASSKVYEANLPSCGNVAVKRFSKVNQPSTLGNQFATELATMVGCLRHKNLVQLQGWCCEANELVLVYEYMPNGSLDKLLHRRTNASRTLTFEKRLNILLGVSSALVYLHEECERQIIHRDVKTCNIMLDADFNAKLGDFGLAEVYEHSERGRDATLPAGTMGYLAPEYVYSGIPTVKTDVYSFGVVVLEVASGQRPVNEDGVVVTEWVWDLWEKRILFAAADPNLMGRFDKVDMERMLMAGLICVHPNSQRRPTMKEAGRMLRGGLVPDLPVKKPTVMIQSVMPERTTEMVARMCGEDADTPWSTPRTHFSSKAG</sequence>
<evidence type="ECO:0000256" key="4">
    <source>
        <dbReference type="ARBA" id="ARBA00022475"/>
    </source>
</evidence>
<dbReference type="InterPro" id="IPR013320">
    <property type="entry name" value="ConA-like_dom_sf"/>
</dbReference>
<dbReference type="CDD" id="cd14066">
    <property type="entry name" value="STKc_IRAK"/>
    <property type="match status" value="1"/>
</dbReference>
<evidence type="ECO:0000259" key="19">
    <source>
        <dbReference type="PROSITE" id="PS50011"/>
    </source>
</evidence>
<gene>
    <name evidence="20" type="ORF">LSALG_LOCUS7131</name>
</gene>
<dbReference type="Pfam" id="PF00069">
    <property type="entry name" value="Pkinase"/>
    <property type="match status" value="1"/>
</dbReference>
<evidence type="ECO:0000256" key="17">
    <source>
        <dbReference type="SAM" id="Phobius"/>
    </source>
</evidence>
<evidence type="ECO:0000256" key="8">
    <source>
        <dbReference type="ARBA" id="ARBA00022734"/>
    </source>
</evidence>
<evidence type="ECO:0000256" key="3">
    <source>
        <dbReference type="ARBA" id="ARBA00010217"/>
    </source>
</evidence>
<dbReference type="GO" id="GO:0030246">
    <property type="term" value="F:carbohydrate binding"/>
    <property type="evidence" value="ECO:0007669"/>
    <property type="project" value="UniProtKB-KW"/>
</dbReference>
<accession>A0AA35YC89</accession>
<keyword evidence="21" id="KW-1185">Reference proteome</keyword>
<dbReference type="Gene3D" id="1.10.510.10">
    <property type="entry name" value="Transferase(Phosphotransferase) domain 1"/>
    <property type="match status" value="1"/>
</dbReference>
<reference evidence="20" key="1">
    <citation type="submission" date="2023-04" db="EMBL/GenBank/DDBJ databases">
        <authorList>
            <person name="Vijverberg K."/>
            <person name="Xiong W."/>
            <person name="Schranz E."/>
        </authorList>
    </citation>
    <scope>NUCLEOTIDE SEQUENCE</scope>
</reference>
<dbReference type="PANTHER" id="PTHR27007">
    <property type="match status" value="1"/>
</dbReference>
<dbReference type="InterPro" id="IPR001220">
    <property type="entry name" value="Legume_lectin_dom"/>
</dbReference>
<dbReference type="FunFam" id="3.30.200.20:FF:000810">
    <property type="entry name" value="L-type lectin-domain containing receptor kinase S.6"/>
    <property type="match status" value="1"/>
</dbReference>
<dbReference type="AlphaFoldDB" id="A0AA35YC89"/>
<feature type="transmembrane region" description="Helical" evidence="17">
    <location>
        <begin position="300"/>
        <end position="324"/>
    </location>
</feature>
<dbReference type="PROSITE" id="PS00108">
    <property type="entry name" value="PROTEIN_KINASE_ST"/>
    <property type="match status" value="1"/>
</dbReference>
<feature type="binding site" evidence="16">
    <location>
        <position position="393"/>
    </location>
    <ligand>
        <name>ATP</name>
        <dbReference type="ChEBI" id="CHEBI:30616"/>
    </ligand>
</feature>
<dbReference type="GO" id="GO:0005524">
    <property type="term" value="F:ATP binding"/>
    <property type="evidence" value="ECO:0007669"/>
    <property type="project" value="UniProtKB-UniRule"/>
</dbReference>
<evidence type="ECO:0000313" key="21">
    <source>
        <dbReference type="Proteomes" id="UP001177003"/>
    </source>
</evidence>
<dbReference type="InterPro" id="IPR050528">
    <property type="entry name" value="L-type_Lectin-RKs"/>
</dbReference>
<dbReference type="PROSITE" id="PS50011">
    <property type="entry name" value="PROTEIN_KINASE_DOM"/>
    <property type="match status" value="1"/>
</dbReference>
<evidence type="ECO:0000256" key="7">
    <source>
        <dbReference type="ARBA" id="ARBA00022729"/>
    </source>
</evidence>
<keyword evidence="14" id="KW-0675">Receptor</keyword>
<evidence type="ECO:0000256" key="5">
    <source>
        <dbReference type="ARBA" id="ARBA00022679"/>
    </source>
</evidence>
<dbReference type="GO" id="GO:0004672">
    <property type="term" value="F:protein kinase activity"/>
    <property type="evidence" value="ECO:0007669"/>
    <property type="project" value="InterPro"/>
</dbReference>
<evidence type="ECO:0000256" key="12">
    <source>
        <dbReference type="ARBA" id="ARBA00022989"/>
    </source>
</evidence>
<dbReference type="SUPFAM" id="SSF56112">
    <property type="entry name" value="Protein kinase-like (PK-like)"/>
    <property type="match status" value="1"/>
</dbReference>
<keyword evidence="10" id="KW-0418">Kinase</keyword>
<dbReference type="GO" id="GO:0002229">
    <property type="term" value="P:defense response to oomycetes"/>
    <property type="evidence" value="ECO:0007669"/>
    <property type="project" value="UniProtKB-ARBA"/>
</dbReference>
<dbReference type="InterPro" id="IPR017441">
    <property type="entry name" value="Protein_kinase_ATP_BS"/>
</dbReference>
<protein>
    <recommendedName>
        <fullName evidence="19">Protein kinase domain-containing protein</fullName>
    </recommendedName>
</protein>
<dbReference type="GO" id="GO:0005886">
    <property type="term" value="C:plasma membrane"/>
    <property type="evidence" value="ECO:0007669"/>
    <property type="project" value="UniProtKB-SubCell"/>
</dbReference>
<comment type="subcellular location">
    <subcellularLocation>
        <location evidence="1">Cell membrane</location>
        <topology evidence="1">Single-pass type I membrane protein</topology>
    </subcellularLocation>
</comment>
<dbReference type="InterPro" id="IPR000719">
    <property type="entry name" value="Prot_kinase_dom"/>
</dbReference>
<dbReference type="SUPFAM" id="SSF49899">
    <property type="entry name" value="Concanavalin A-like lectins/glucanases"/>
    <property type="match status" value="1"/>
</dbReference>
<evidence type="ECO:0000256" key="1">
    <source>
        <dbReference type="ARBA" id="ARBA00004251"/>
    </source>
</evidence>
<dbReference type="Gene3D" id="3.30.200.20">
    <property type="entry name" value="Phosphorylase Kinase, domain 1"/>
    <property type="match status" value="1"/>
</dbReference>
<keyword evidence="6 17" id="KW-0812">Transmembrane</keyword>
<keyword evidence="9 16" id="KW-0547">Nucleotide-binding</keyword>
<evidence type="ECO:0000256" key="11">
    <source>
        <dbReference type="ARBA" id="ARBA00022840"/>
    </source>
</evidence>
<organism evidence="20 21">
    <name type="scientific">Lactuca saligna</name>
    <name type="common">Willowleaf lettuce</name>
    <dbReference type="NCBI Taxonomy" id="75948"/>
    <lineage>
        <taxon>Eukaryota</taxon>
        <taxon>Viridiplantae</taxon>
        <taxon>Streptophyta</taxon>
        <taxon>Embryophyta</taxon>
        <taxon>Tracheophyta</taxon>
        <taxon>Spermatophyta</taxon>
        <taxon>Magnoliopsida</taxon>
        <taxon>eudicotyledons</taxon>
        <taxon>Gunneridae</taxon>
        <taxon>Pentapetalae</taxon>
        <taxon>asterids</taxon>
        <taxon>campanulids</taxon>
        <taxon>Asterales</taxon>
        <taxon>Asteraceae</taxon>
        <taxon>Cichorioideae</taxon>
        <taxon>Cichorieae</taxon>
        <taxon>Lactucinae</taxon>
        <taxon>Lactuca</taxon>
    </lineage>
</organism>
<dbReference type="InterPro" id="IPR011009">
    <property type="entry name" value="Kinase-like_dom_sf"/>
</dbReference>
<dbReference type="Gene3D" id="2.60.120.200">
    <property type="match status" value="1"/>
</dbReference>
<evidence type="ECO:0000256" key="13">
    <source>
        <dbReference type="ARBA" id="ARBA00023136"/>
    </source>
</evidence>
<feature type="chain" id="PRO_5041360098" description="Protein kinase domain-containing protein" evidence="18">
    <location>
        <begin position="20"/>
        <end position="689"/>
    </location>
</feature>
<dbReference type="EMBL" id="OX465077">
    <property type="protein sequence ID" value="CAI9266583.1"/>
    <property type="molecule type" value="Genomic_DNA"/>
</dbReference>
<dbReference type="CDD" id="cd06899">
    <property type="entry name" value="lectin_legume_LecRK_Arcelin_ConA"/>
    <property type="match status" value="1"/>
</dbReference>
<evidence type="ECO:0000256" key="15">
    <source>
        <dbReference type="ARBA" id="ARBA00023180"/>
    </source>
</evidence>
<dbReference type="Pfam" id="PF00139">
    <property type="entry name" value="Lectin_legB"/>
    <property type="match status" value="1"/>
</dbReference>
<proteinExistence type="inferred from homology"/>
<dbReference type="Proteomes" id="UP001177003">
    <property type="component" value="Chromosome 1"/>
</dbReference>
<name>A0AA35YC89_LACSI</name>
<keyword evidence="11 16" id="KW-0067">ATP-binding</keyword>